<feature type="non-terminal residue" evidence="1">
    <location>
        <position position="155"/>
    </location>
</feature>
<organism evidence="1">
    <name type="scientific">Mustela putorius furo</name>
    <name type="common">European domestic ferret</name>
    <name type="synonym">Mustela furo</name>
    <dbReference type="NCBI Taxonomy" id="9669"/>
    <lineage>
        <taxon>Eukaryota</taxon>
        <taxon>Metazoa</taxon>
        <taxon>Chordata</taxon>
        <taxon>Craniata</taxon>
        <taxon>Vertebrata</taxon>
        <taxon>Euteleostomi</taxon>
        <taxon>Mammalia</taxon>
        <taxon>Eutheria</taxon>
        <taxon>Laurasiatheria</taxon>
        <taxon>Carnivora</taxon>
        <taxon>Caniformia</taxon>
        <taxon>Musteloidea</taxon>
        <taxon>Mustelidae</taxon>
        <taxon>Mustelinae</taxon>
        <taxon>Mustela</taxon>
    </lineage>
</organism>
<dbReference type="EMBL" id="JP018092">
    <property type="protein sequence ID" value="AES06690.1"/>
    <property type="molecule type" value="mRNA"/>
</dbReference>
<name>G9KP61_MUSPF</name>
<dbReference type="AlphaFoldDB" id="G9KP61"/>
<proteinExistence type="evidence at transcript level"/>
<protein>
    <submittedName>
        <fullName evidence="1">Solute carrier family 19, member 1</fullName>
    </submittedName>
</protein>
<feature type="non-terminal residue" evidence="1">
    <location>
        <position position="1"/>
    </location>
</feature>
<sequence length="155" mass="15874">GHQRDHAGAVLLVPGGAGAHVPADRLPALHAGAGAAERELRGGLAAAAAAAARPLGAAHAAHGAVLQRHHGRAHRLLLLHLLARAARALPAHGRLLALRRAARRLHQLGAGPAAGLRRRRALLHAQPRVARPAVLQPAARALPAAAPAQPLLQPR</sequence>
<evidence type="ECO:0000313" key="1">
    <source>
        <dbReference type="EMBL" id="AES06690.1"/>
    </source>
</evidence>
<accession>G9KP61</accession>
<reference evidence="1" key="1">
    <citation type="journal article" date="2013" name="J. Virol.">
        <title>Sequencing, annotation, and characterization of the influenza ferret infectome.</title>
        <authorList>
            <person name="Leon A.J."/>
            <person name="Banner D."/>
            <person name="Xu L."/>
            <person name="Ran L."/>
            <person name="Peng Z."/>
            <person name="Yi K."/>
            <person name="Chen C."/>
            <person name="Xu F."/>
            <person name="Huang J."/>
            <person name="Zhao Z."/>
            <person name="Lin Z."/>
            <person name="Huang S.H."/>
            <person name="Fang Y."/>
            <person name="Kelvin A.A."/>
            <person name="Ross T.M."/>
            <person name="Farooqui A."/>
            <person name="Kelvin D.J."/>
        </authorList>
    </citation>
    <scope>NUCLEOTIDE SEQUENCE</scope>
    <source>
        <tissue evidence="1">Lungs</tissue>
    </source>
</reference>